<accession>A0A8J9YDC7</accession>
<evidence type="ECO:0000313" key="3">
    <source>
        <dbReference type="Proteomes" id="UP000838878"/>
    </source>
</evidence>
<dbReference type="PANTHER" id="PTHR10174">
    <property type="entry name" value="ALPHA-TOCOPHEROL TRANSFER PROTEIN-RELATED"/>
    <property type="match status" value="1"/>
</dbReference>
<reference evidence="2" key="1">
    <citation type="submission" date="2021-12" db="EMBL/GenBank/DDBJ databases">
        <authorList>
            <person name="Martin H S."/>
        </authorList>
    </citation>
    <scope>NUCLEOTIDE SEQUENCE</scope>
</reference>
<dbReference type="Gene3D" id="1.10.8.20">
    <property type="entry name" value="N-terminal domain of phosphatidylinositol transfer protein sec14p"/>
    <property type="match status" value="1"/>
</dbReference>
<dbReference type="EMBL" id="OV170226">
    <property type="protein sequence ID" value="CAH0726584.1"/>
    <property type="molecule type" value="Genomic_DNA"/>
</dbReference>
<organism evidence="2 3">
    <name type="scientific">Brenthis ino</name>
    <name type="common">lesser marbled fritillary</name>
    <dbReference type="NCBI Taxonomy" id="405034"/>
    <lineage>
        <taxon>Eukaryota</taxon>
        <taxon>Metazoa</taxon>
        <taxon>Ecdysozoa</taxon>
        <taxon>Arthropoda</taxon>
        <taxon>Hexapoda</taxon>
        <taxon>Insecta</taxon>
        <taxon>Pterygota</taxon>
        <taxon>Neoptera</taxon>
        <taxon>Endopterygota</taxon>
        <taxon>Lepidoptera</taxon>
        <taxon>Glossata</taxon>
        <taxon>Ditrysia</taxon>
        <taxon>Papilionoidea</taxon>
        <taxon>Nymphalidae</taxon>
        <taxon>Heliconiinae</taxon>
        <taxon>Argynnini</taxon>
        <taxon>Brenthis</taxon>
    </lineage>
</organism>
<dbReference type="PRINTS" id="PR00180">
    <property type="entry name" value="CRETINALDHBP"/>
</dbReference>
<dbReference type="InterPro" id="IPR001251">
    <property type="entry name" value="CRAL-TRIO_dom"/>
</dbReference>
<dbReference type="AlphaFoldDB" id="A0A8J9YDC7"/>
<dbReference type="InterPro" id="IPR036865">
    <property type="entry name" value="CRAL-TRIO_dom_sf"/>
</dbReference>
<dbReference type="SMART" id="SM00516">
    <property type="entry name" value="SEC14"/>
    <property type="match status" value="1"/>
</dbReference>
<dbReference type="Proteomes" id="UP000838878">
    <property type="component" value="Chromosome 6"/>
</dbReference>
<feature type="domain" description="CRAL-TRIO" evidence="1">
    <location>
        <begin position="90"/>
        <end position="257"/>
    </location>
</feature>
<dbReference type="PROSITE" id="PS50191">
    <property type="entry name" value="CRAL_TRIO"/>
    <property type="match status" value="1"/>
</dbReference>
<evidence type="ECO:0000259" key="1">
    <source>
        <dbReference type="PROSITE" id="PS50191"/>
    </source>
</evidence>
<dbReference type="SUPFAM" id="SSF52087">
    <property type="entry name" value="CRAL/TRIO domain"/>
    <property type="match status" value="1"/>
</dbReference>
<protein>
    <recommendedName>
        <fullName evidence="1">CRAL-TRIO domain-containing protein</fullName>
    </recommendedName>
</protein>
<evidence type="ECO:0000313" key="2">
    <source>
        <dbReference type="EMBL" id="CAH0726584.1"/>
    </source>
</evidence>
<dbReference type="PANTHER" id="PTHR10174:SF216">
    <property type="entry name" value="CRAL-TRIO DOMAIN-CONTAINING PROTEIN-RELATED"/>
    <property type="match status" value="1"/>
</dbReference>
<dbReference type="OrthoDB" id="6682367at2759"/>
<name>A0A8J9YDC7_9NEOP</name>
<sequence>MEIRPLPALLQEKAIKEINEDPDRIAVDINDLRRWFEKQPHLAAIKPCDQWLVAFLRGNKYSLEKTKKKLDMCYTLRTIVPEIFQNRDPFDPIIQEILKLGVFLPLTITKAEDSCRVCLQRLGAFDPSKYRFIDLMKTIFMIVDILILEDDNFVIAGEDILVDLKGVGISTFSQWTPSMAKKVITIFEKALPIRMKSSHILHTPYGFEAAYSLLKIFLSEKLTKRFYVYSQKFDAMYEVIPRNILPKEYGGENGSVQQLTDHWKKKVESYRDWYRREEQVRSEESFRPGAPNTTQTLFGVEGSFRKLQVD</sequence>
<dbReference type="CDD" id="cd00170">
    <property type="entry name" value="SEC14"/>
    <property type="match status" value="1"/>
</dbReference>
<keyword evidence="3" id="KW-1185">Reference proteome</keyword>
<dbReference type="Gene3D" id="1.20.5.1200">
    <property type="entry name" value="Alpha-tocopherol transfer"/>
    <property type="match status" value="1"/>
</dbReference>
<dbReference type="GO" id="GO:1902936">
    <property type="term" value="F:phosphatidylinositol bisphosphate binding"/>
    <property type="evidence" value="ECO:0007669"/>
    <property type="project" value="TreeGrafter"/>
</dbReference>
<dbReference type="Gene3D" id="3.40.525.10">
    <property type="entry name" value="CRAL-TRIO lipid binding domain"/>
    <property type="match status" value="1"/>
</dbReference>
<feature type="non-terminal residue" evidence="2">
    <location>
        <position position="310"/>
    </location>
</feature>
<dbReference type="SUPFAM" id="SSF46938">
    <property type="entry name" value="CRAL/TRIO N-terminal domain"/>
    <property type="match status" value="1"/>
</dbReference>
<dbReference type="Pfam" id="PF00650">
    <property type="entry name" value="CRAL_TRIO"/>
    <property type="match status" value="1"/>
</dbReference>
<dbReference type="InterPro" id="IPR036273">
    <property type="entry name" value="CRAL/TRIO_N_dom_sf"/>
</dbReference>
<dbReference type="GO" id="GO:0016020">
    <property type="term" value="C:membrane"/>
    <property type="evidence" value="ECO:0007669"/>
    <property type="project" value="TreeGrafter"/>
</dbReference>
<proteinExistence type="predicted"/>
<gene>
    <name evidence="2" type="ORF">BINO364_LOCUS12028</name>
</gene>